<reference evidence="2" key="1">
    <citation type="submission" date="2017-03" db="EMBL/GenBank/DDBJ databases">
        <title>Phytopthora megakarya and P. palmivora, two closely related causual agents of cacao black pod achieved similar genome size and gene model numbers by different mechanisms.</title>
        <authorList>
            <person name="Ali S."/>
            <person name="Shao J."/>
            <person name="Larry D.J."/>
            <person name="Kronmiller B."/>
            <person name="Shen D."/>
            <person name="Strem M.D."/>
            <person name="Melnick R.L."/>
            <person name="Guiltinan M.J."/>
            <person name="Tyler B.M."/>
            <person name="Meinhardt L.W."/>
            <person name="Bailey B.A."/>
        </authorList>
    </citation>
    <scope>NUCLEOTIDE SEQUENCE [LARGE SCALE GENOMIC DNA]</scope>
    <source>
        <strain evidence="2">zdho120</strain>
    </source>
</reference>
<name>A0A225UST6_9STRA</name>
<organism evidence="1 2">
    <name type="scientific">Phytophthora megakarya</name>
    <dbReference type="NCBI Taxonomy" id="4795"/>
    <lineage>
        <taxon>Eukaryota</taxon>
        <taxon>Sar</taxon>
        <taxon>Stramenopiles</taxon>
        <taxon>Oomycota</taxon>
        <taxon>Peronosporomycetes</taxon>
        <taxon>Peronosporales</taxon>
        <taxon>Peronosporaceae</taxon>
        <taxon>Phytophthora</taxon>
    </lineage>
</organism>
<comment type="caution">
    <text evidence="1">The sequence shown here is derived from an EMBL/GenBank/DDBJ whole genome shotgun (WGS) entry which is preliminary data.</text>
</comment>
<evidence type="ECO:0000313" key="2">
    <source>
        <dbReference type="Proteomes" id="UP000198211"/>
    </source>
</evidence>
<protein>
    <submittedName>
        <fullName evidence="1">Uncharacterized protein</fullName>
    </submittedName>
</protein>
<proteinExistence type="predicted"/>
<dbReference type="OrthoDB" id="122390at2759"/>
<dbReference type="Proteomes" id="UP000198211">
    <property type="component" value="Unassembled WGS sequence"/>
</dbReference>
<dbReference type="AlphaFoldDB" id="A0A225UST6"/>
<sequence length="147" mass="16810">MNKNVLSKTREILGKIAVINPVPGRFKFQNTLATDRFMALFYRTVDSETEEALIDDKAALVKMNPWTYEDKTVKVRISRHMHFGIRDTSTVNGTHAQCKHWIKSTRGDLFTVVTVMGLLCEHYTRKIKSERTHCALSATGQRVLGLR</sequence>
<keyword evidence="2" id="KW-1185">Reference proteome</keyword>
<accession>A0A225UST6</accession>
<evidence type="ECO:0000313" key="1">
    <source>
        <dbReference type="EMBL" id="OWY95971.1"/>
    </source>
</evidence>
<dbReference type="EMBL" id="NBNE01012249">
    <property type="protein sequence ID" value="OWY95971.1"/>
    <property type="molecule type" value="Genomic_DNA"/>
</dbReference>
<gene>
    <name evidence="1" type="ORF">PHMEG_00033884</name>
</gene>